<dbReference type="Proteomes" id="UP000332515">
    <property type="component" value="Unassembled WGS sequence"/>
</dbReference>
<dbReference type="GO" id="GO:0016887">
    <property type="term" value="F:ATP hydrolysis activity"/>
    <property type="evidence" value="ECO:0007669"/>
    <property type="project" value="InterPro"/>
</dbReference>
<dbReference type="InterPro" id="IPR027417">
    <property type="entry name" value="P-loop_NTPase"/>
</dbReference>
<reference evidence="3 4" key="1">
    <citation type="submission" date="2019-09" db="EMBL/GenBank/DDBJ databases">
        <title>Segnochrobactrum spirostomi gen. nov., sp. nov., isolated from the ciliate Spirostomum cf. yagiui and description of a novel family, Segnochrobactraceae fam. nov. within the order Rhizobiales of the class Alphaproteobacteria.</title>
        <authorList>
            <person name="Akter S."/>
            <person name="Shazib S.U.A."/>
            <person name="Shin M.K."/>
        </authorList>
    </citation>
    <scope>NUCLEOTIDE SEQUENCE [LARGE SCALE GENOMIC DNA]</scope>
    <source>
        <strain evidence="3 4">Sp-1</strain>
    </source>
</reference>
<dbReference type="AlphaFoldDB" id="A0A6A7Y192"/>
<dbReference type="GO" id="GO:0005737">
    <property type="term" value="C:cytoplasm"/>
    <property type="evidence" value="ECO:0007669"/>
    <property type="project" value="TreeGrafter"/>
</dbReference>
<evidence type="ECO:0000256" key="2">
    <source>
        <dbReference type="ARBA" id="ARBA00022840"/>
    </source>
</evidence>
<evidence type="ECO:0000313" key="3">
    <source>
        <dbReference type="EMBL" id="MQT12426.1"/>
    </source>
</evidence>
<sequence>MNERLVTPGHRVADRYAAMVAAGEIARDAAQIAIADKLDGLADALGAVPLASKKSSLGWLFGRGKPQTAPVRGLYIWGEVGRGKTMLMDLFFAALPQPRKTRIHFHAFMQDIHARIRTVRQAIADGSLKGDDPVPPVAAALAAETAVLCFDEFAVTDIADAMILGRLFTELFARGVTLIATSNVAPDDLYRDGINRGHFLGFIALLKEHVEVVRLDAKEDYRLEKLAGERVYFTPLDSSADTALDRLFRALTGLPRGKPEALEVDGRRVPVPEAAGGVARFHFRDLCEAALGPHDYLTIARRYHTILLAGVPLLGPDTRNEAKRFIILIDALYDGHVRLIVSAAAEPDRLYAGSEGTEGFEFQRTASRLIEMRSGAYLAETEAPPMT</sequence>
<dbReference type="Gene3D" id="3.40.50.300">
    <property type="entry name" value="P-loop containing nucleotide triphosphate hydrolases"/>
    <property type="match status" value="1"/>
</dbReference>
<protein>
    <submittedName>
        <fullName evidence="3">AFG1 family ATPase</fullName>
    </submittedName>
</protein>
<evidence type="ECO:0000313" key="4">
    <source>
        <dbReference type="Proteomes" id="UP000332515"/>
    </source>
</evidence>
<comment type="caution">
    <text evidence="3">The sequence shown here is derived from an EMBL/GenBank/DDBJ whole genome shotgun (WGS) entry which is preliminary data.</text>
</comment>
<name>A0A6A7Y192_9HYPH</name>
<accession>A0A6A7Y192</accession>
<dbReference type="EMBL" id="VWNA01000001">
    <property type="protein sequence ID" value="MQT12426.1"/>
    <property type="molecule type" value="Genomic_DNA"/>
</dbReference>
<dbReference type="InterPro" id="IPR005654">
    <property type="entry name" value="ATPase_AFG1-like"/>
</dbReference>
<gene>
    <name evidence="3" type="ORF">F0357_07045</name>
</gene>
<dbReference type="Pfam" id="PF03969">
    <property type="entry name" value="AFG1_ATPase"/>
    <property type="match status" value="1"/>
</dbReference>
<proteinExistence type="predicted"/>
<dbReference type="SUPFAM" id="SSF52540">
    <property type="entry name" value="P-loop containing nucleoside triphosphate hydrolases"/>
    <property type="match status" value="1"/>
</dbReference>
<dbReference type="GO" id="GO:0005524">
    <property type="term" value="F:ATP binding"/>
    <property type="evidence" value="ECO:0007669"/>
    <property type="project" value="UniProtKB-KW"/>
</dbReference>
<dbReference type="PANTHER" id="PTHR12169:SF6">
    <property type="entry name" value="AFG1-LIKE ATPASE"/>
    <property type="match status" value="1"/>
</dbReference>
<dbReference type="PANTHER" id="PTHR12169">
    <property type="entry name" value="ATPASE N2B"/>
    <property type="match status" value="1"/>
</dbReference>
<evidence type="ECO:0000256" key="1">
    <source>
        <dbReference type="ARBA" id="ARBA00022741"/>
    </source>
</evidence>
<dbReference type="NCBIfam" id="NF040713">
    <property type="entry name" value="ZapE"/>
    <property type="match status" value="1"/>
</dbReference>
<keyword evidence="1" id="KW-0547">Nucleotide-binding</keyword>
<keyword evidence="4" id="KW-1185">Reference proteome</keyword>
<keyword evidence="2" id="KW-0067">ATP-binding</keyword>
<dbReference type="RefSeq" id="WP_153479692.1">
    <property type="nucleotide sequence ID" value="NZ_VWNA01000001.1"/>
</dbReference>
<organism evidence="3 4">
    <name type="scientific">Segnochrobactrum spirostomi</name>
    <dbReference type="NCBI Taxonomy" id="2608987"/>
    <lineage>
        <taxon>Bacteria</taxon>
        <taxon>Pseudomonadati</taxon>
        <taxon>Pseudomonadota</taxon>
        <taxon>Alphaproteobacteria</taxon>
        <taxon>Hyphomicrobiales</taxon>
        <taxon>Segnochrobactraceae</taxon>
        <taxon>Segnochrobactrum</taxon>
    </lineage>
</organism>